<feature type="transmembrane region" description="Helical" evidence="1">
    <location>
        <begin position="158"/>
        <end position="179"/>
    </location>
</feature>
<sequence length="180" mass="21815">MNAERKEIILKEIRYWKSHQLLPVHYCDFLIALYTEGEGENESSEEQEAKNTPYYLFYYFFNTFLLLIPLLLYVTVENDIWKIIPAIIVLLLNIWMIRLFKKHDRLNEDYAVMILFVNFLFSSSLLLNEWFHVNWITYLWIYINSLSWIVFGKWKKQLFVQIAGVFVFIIACILSGFYYF</sequence>
<protein>
    <submittedName>
        <fullName evidence="2">Uncharacterized protein</fullName>
    </submittedName>
</protein>
<feature type="transmembrane region" description="Helical" evidence="1">
    <location>
        <begin position="56"/>
        <end position="74"/>
    </location>
</feature>
<name>A0A7C8GRH4_9BACI</name>
<dbReference type="EMBL" id="WEID01000081">
    <property type="protein sequence ID" value="KAB8128606.1"/>
    <property type="molecule type" value="Genomic_DNA"/>
</dbReference>
<comment type="caution">
    <text evidence="2">The sequence shown here is derived from an EMBL/GenBank/DDBJ whole genome shotgun (WGS) entry which is preliminary data.</text>
</comment>
<feature type="transmembrane region" description="Helical" evidence="1">
    <location>
        <begin position="80"/>
        <end position="98"/>
    </location>
</feature>
<feature type="transmembrane region" description="Helical" evidence="1">
    <location>
        <begin position="133"/>
        <end position="151"/>
    </location>
</feature>
<evidence type="ECO:0000256" key="1">
    <source>
        <dbReference type="SAM" id="Phobius"/>
    </source>
</evidence>
<keyword evidence="1" id="KW-1133">Transmembrane helix</keyword>
<keyword evidence="3" id="KW-1185">Reference proteome</keyword>
<reference evidence="2 3" key="1">
    <citation type="submission" date="2019-10" db="EMBL/GenBank/DDBJ databases">
        <title>Gracilibacillus sp. nov. isolated from rice seeds.</title>
        <authorList>
            <person name="He S."/>
        </authorList>
    </citation>
    <scope>NUCLEOTIDE SEQUENCE [LARGE SCALE GENOMIC DNA]</scope>
    <source>
        <strain evidence="2 3">TD8</strain>
    </source>
</reference>
<gene>
    <name evidence="2" type="ORF">F9U64_15870</name>
</gene>
<keyword evidence="1" id="KW-0812">Transmembrane</keyword>
<evidence type="ECO:0000313" key="2">
    <source>
        <dbReference type="EMBL" id="KAB8128606.1"/>
    </source>
</evidence>
<proteinExistence type="predicted"/>
<dbReference type="AlphaFoldDB" id="A0A7C8GRH4"/>
<feature type="transmembrane region" description="Helical" evidence="1">
    <location>
        <begin position="110"/>
        <end position="127"/>
    </location>
</feature>
<dbReference type="OrthoDB" id="2380880at2"/>
<accession>A0A7C8GRH4</accession>
<dbReference type="Proteomes" id="UP000480246">
    <property type="component" value="Unassembled WGS sequence"/>
</dbReference>
<keyword evidence="1" id="KW-0472">Membrane</keyword>
<organism evidence="2 3">
    <name type="scientific">Gracilibacillus oryzae</name>
    <dbReference type="NCBI Taxonomy" id="1672701"/>
    <lineage>
        <taxon>Bacteria</taxon>
        <taxon>Bacillati</taxon>
        <taxon>Bacillota</taxon>
        <taxon>Bacilli</taxon>
        <taxon>Bacillales</taxon>
        <taxon>Bacillaceae</taxon>
        <taxon>Gracilibacillus</taxon>
    </lineage>
</organism>
<evidence type="ECO:0000313" key="3">
    <source>
        <dbReference type="Proteomes" id="UP000480246"/>
    </source>
</evidence>
<dbReference type="RefSeq" id="WP_153405794.1">
    <property type="nucleotide sequence ID" value="NZ_ML762438.1"/>
</dbReference>